<dbReference type="PRINTS" id="PR01415">
    <property type="entry name" value="ANKYRIN"/>
</dbReference>
<keyword evidence="3" id="KW-0716">Sensory transduction</keyword>
<feature type="transmembrane region" description="Helical" evidence="14">
    <location>
        <begin position="771"/>
        <end position="792"/>
    </location>
</feature>
<feature type="region of interest" description="Disordered" evidence="13">
    <location>
        <begin position="1189"/>
        <end position="1216"/>
    </location>
</feature>
<keyword evidence="6 14" id="KW-1133">Transmembrane helix</keyword>
<dbReference type="Proteomes" id="UP001292094">
    <property type="component" value="Unassembled WGS sequence"/>
</dbReference>
<gene>
    <name evidence="16" type="ORF">Pmani_031988</name>
</gene>
<comment type="caution">
    <text evidence="16">The sequence shown here is derived from an EMBL/GenBank/DDBJ whole genome shotgun (WGS) entry which is preliminary data.</text>
</comment>
<feature type="transmembrane region" description="Helical" evidence="14">
    <location>
        <begin position="885"/>
        <end position="906"/>
    </location>
</feature>
<feature type="transmembrane region" description="Helical" evidence="14">
    <location>
        <begin position="1018"/>
        <end position="1048"/>
    </location>
</feature>
<keyword evidence="8" id="KW-0406">Ion transport</keyword>
<feature type="domain" description="Ion transport" evidence="15">
    <location>
        <begin position="839"/>
        <end position="1058"/>
    </location>
</feature>
<dbReference type="InterPro" id="IPR005821">
    <property type="entry name" value="Ion_trans_dom"/>
</dbReference>
<evidence type="ECO:0000256" key="1">
    <source>
        <dbReference type="ARBA" id="ARBA00004141"/>
    </source>
</evidence>
<evidence type="ECO:0000256" key="6">
    <source>
        <dbReference type="ARBA" id="ARBA00022989"/>
    </source>
</evidence>
<feature type="repeat" description="ANK" evidence="12">
    <location>
        <begin position="565"/>
        <end position="598"/>
    </location>
</feature>
<feature type="repeat" description="ANK" evidence="12">
    <location>
        <begin position="200"/>
        <end position="220"/>
    </location>
</feature>
<evidence type="ECO:0000259" key="15">
    <source>
        <dbReference type="Pfam" id="PF00520"/>
    </source>
</evidence>
<dbReference type="PROSITE" id="PS50088">
    <property type="entry name" value="ANK_REPEAT"/>
    <property type="match status" value="10"/>
</dbReference>
<keyword evidence="5" id="KW-0677">Repeat</keyword>
<feature type="repeat" description="ANK" evidence="12">
    <location>
        <begin position="533"/>
        <end position="565"/>
    </location>
</feature>
<feature type="transmembrane region" description="Helical" evidence="14">
    <location>
        <begin position="950"/>
        <end position="971"/>
    </location>
</feature>
<evidence type="ECO:0000256" key="10">
    <source>
        <dbReference type="ARBA" id="ARBA00023180"/>
    </source>
</evidence>
<feature type="repeat" description="ANK" evidence="12">
    <location>
        <begin position="348"/>
        <end position="380"/>
    </location>
</feature>
<dbReference type="Pfam" id="PF12796">
    <property type="entry name" value="Ank_2"/>
    <property type="match status" value="6"/>
</dbReference>
<dbReference type="InterPro" id="IPR002110">
    <property type="entry name" value="Ankyrin_rpt"/>
</dbReference>
<keyword evidence="17" id="KW-1185">Reference proteome</keyword>
<feature type="repeat" description="ANK" evidence="12">
    <location>
        <begin position="133"/>
        <end position="165"/>
    </location>
</feature>
<dbReference type="EMBL" id="JAWZYT010004072">
    <property type="protein sequence ID" value="KAK4295470.1"/>
    <property type="molecule type" value="Genomic_DNA"/>
</dbReference>
<feature type="transmembrane region" description="Helical" evidence="14">
    <location>
        <begin position="983"/>
        <end position="1006"/>
    </location>
</feature>
<evidence type="ECO:0000256" key="7">
    <source>
        <dbReference type="ARBA" id="ARBA00023043"/>
    </source>
</evidence>
<evidence type="ECO:0000256" key="2">
    <source>
        <dbReference type="ARBA" id="ARBA00022448"/>
    </source>
</evidence>
<evidence type="ECO:0000256" key="13">
    <source>
        <dbReference type="SAM" id="MobiDB-lite"/>
    </source>
</evidence>
<evidence type="ECO:0000256" key="12">
    <source>
        <dbReference type="PROSITE-ProRule" id="PRU00023"/>
    </source>
</evidence>
<comment type="subcellular location">
    <subcellularLocation>
        <location evidence="1">Membrane</location>
        <topology evidence="1">Multi-pass membrane protein</topology>
    </subcellularLocation>
</comment>
<keyword evidence="9 14" id="KW-0472">Membrane</keyword>
<evidence type="ECO:0000256" key="8">
    <source>
        <dbReference type="ARBA" id="ARBA00023065"/>
    </source>
</evidence>
<evidence type="ECO:0000256" key="5">
    <source>
        <dbReference type="ARBA" id="ARBA00022737"/>
    </source>
</evidence>
<feature type="transmembrane region" description="Helical" evidence="14">
    <location>
        <begin position="912"/>
        <end position="930"/>
    </location>
</feature>
<dbReference type="PANTHER" id="PTHR47143:SF1">
    <property type="entry name" value="ION_TRANS DOMAIN-CONTAINING PROTEIN"/>
    <property type="match status" value="1"/>
</dbReference>
<dbReference type="PROSITE" id="PS50297">
    <property type="entry name" value="ANK_REP_REGION"/>
    <property type="match status" value="9"/>
</dbReference>
<sequence length="1216" mass="136243">MNLRRHKDIEKHQKESKWATVVQPITLLVKTQSGNNGEGPWSVVGKSPPVTNNKPGSAKDVCLMTESPFRILKMAAKGDLDDLERLCKGDRGRVGIKDKKGWTAAHHAAAHNQPAAITFLINHGAEVNAQDGEGRTPLHVAVEREALLAMDTLMDCGANAEVTDTNGDAPLHLAMTNNKIKSVERLVGYPTVDLYQTDQRGRTPLHLAAMNDYAECAKLLSEAHRFTKCPNQPCSNGYHPIHIAARNASVGVLEALLQYAEKKGCVRRDMITIPDLEGNVPLHLAVHSGEIKAVELCLKNGAVISTQQDDRSTPVHLACSQGSVNIVKLMFTVQPQEKVKALLTQDAQGMTPLHCAAMFDHPQLVAHLIKEGAPVDMVDREHRSPLLLAAAQGGWRSVEVLLSHGADPGIRDTSEKNLLHLVIMSGGSLSDLLQIRLNSTKTWVGVVRQSQSSLCVMMNEQDKLGWSPLHYASRLGQVTSLSSLLSLGASVKTKDYRNENPLHFAAKYGRYNTVRHLVESSCGCYILNEWNDEGKTALHIASEEGHTRVVQLLISKGALLHRDHQGRTPLHLAAAGGYTCTITAILAVHTHTLDQTDKDGNTPLHVAVVANKPEVITQLLSLNCKLLENNYYYSPIDIALHYKLFEASLALVTHPRGPEEVLGTSSKQNGCVCMALIRIVPRVFEAVLDQAITRAKVKETCKDFFVRYSFYPLQLNEHQLEAERVKKKDVKFSPLPLYACNAMVECLRVDLLMHPLTQKFLEMKWKAYGRYIHLSILFVYLVYLSFITYFTVGVLGRSVRTQHTINNLNSTTPLMNEGDKAYGNFTNSEIHGEEKVEFTYQVENLTSWMYLSSTFILVFAVLSMMKEVFQIYQHRMKYLMEAMNLVEWIMYMTSVCMVLPVFMGTGWSNHQLGSAAVAVFIAWFSLLLYLQWFDRIGIYIVMFLEILNTLLKVLAIFSVLIVAFGLAFHILMSQGSHLSFSNVAMSMMHTFSMMLGEIDFLALYVYPFYGESIRSDLLLFPYTTFILLIVFMILMPILLMNLLIGLAVGDIESVRKNAQLKQIAMQVELHTELENKLPKMLIKRVNRTEVVLYPNSHMCSTRLSRILSAFNFTGPMNSMQCNELEGPDPRGSEEEYVWEAMEAQGHRLKEVSTVLDQQTKLLRLIMQKMEIRNEAEEFDEGVSVEGVARQNSASSLTRRYNHAATPRKLGTPHSHY</sequence>
<evidence type="ECO:0000256" key="9">
    <source>
        <dbReference type="ARBA" id="ARBA00023136"/>
    </source>
</evidence>
<keyword evidence="11" id="KW-0407">Ion channel</keyword>
<feature type="repeat" description="ANK" evidence="12">
    <location>
        <begin position="599"/>
        <end position="631"/>
    </location>
</feature>
<evidence type="ECO:0000256" key="11">
    <source>
        <dbReference type="ARBA" id="ARBA00023303"/>
    </source>
</evidence>
<dbReference type="SUPFAM" id="SSF48403">
    <property type="entry name" value="Ankyrin repeat"/>
    <property type="match status" value="2"/>
</dbReference>
<keyword evidence="2" id="KW-0813">Transport</keyword>
<feature type="compositionally biased region" description="Polar residues" evidence="13">
    <location>
        <begin position="1189"/>
        <end position="1198"/>
    </location>
</feature>
<dbReference type="InterPro" id="IPR052076">
    <property type="entry name" value="TRP_cation_channel"/>
</dbReference>
<keyword evidence="4 14" id="KW-0812">Transmembrane</keyword>
<feature type="repeat" description="ANK" evidence="12">
    <location>
        <begin position="100"/>
        <end position="132"/>
    </location>
</feature>
<name>A0AAE1NSN2_9EUCA</name>
<dbReference type="Pfam" id="PF00520">
    <property type="entry name" value="Ion_trans"/>
    <property type="match status" value="1"/>
</dbReference>
<evidence type="ECO:0000256" key="14">
    <source>
        <dbReference type="SAM" id="Phobius"/>
    </source>
</evidence>
<feature type="region of interest" description="Disordered" evidence="13">
    <location>
        <begin position="31"/>
        <end position="58"/>
    </location>
</feature>
<dbReference type="InterPro" id="IPR036770">
    <property type="entry name" value="Ankyrin_rpt-contain_sf"/>
</dbReference>
<feature type="repeat" description="ANK" evidence="12">
    <location>
        <begin position="277"/>
        <end position="309"/>
    </location>
</feature>
<evidence type="ECO:0000313" key="16">
    <source>
        <dbReference type="EMBL" id="KAK4295470.1"/>
    </source>
</evidence>
<dbReference type="GO" id="GO:0005216">
    <property type="term" value="F:monoatomic ion channel activity"/>
    <property type="evidence" value="ECO:0007669"/>
    <property type="project" value="InterPro"/>
</dbReference>
<accession>A0AAE1NSN2</accession>
<dbReference type="GO" id="GO:0034703">
    <property type="term" value="C:cation channel complex"/>
    <property type="evidence" value="ECO:0007669"/>
    <property type="project" value="UniProtKB-ARBA"/>
</dbReference>
<dbReference type="PANTHER" id="PTHR47143">
    <property type="entry name" value="TRANSIENT RECEPTOR POTENTIAL CATION CHANNEL PROTEIN PAINLESS"/>
    <property type="match status" value="1"/>
</dbReference>
<feature type="repeat" description="ANK" evidence="12">
    <location>
        <begin position="381"/>
        <end position="413"/>
    </location>
</feature>
<keyword evidence="10" id="KW-0325">Glycoprotein</keyword>
<dbReference type="Gene3D" id="1.25.40.20">
    <property type="entry name" value="Ankyrin repeat-containing domain"/>
    <property type="match status" value="5"/>
</dbReference>
<dbReference type="SMART" id="SM00248">
    <property type="entry name" value="ANK"/>
    <property type="match status" value="14"/>
</dbReference>
<organism evidence="16 17">
    <name type="scientific">Petrolisthes manimaculis</name>
    <dbReference type="NCBI Taxonomy" id="1843537"/>
    <lineage>
        <taxon>Eukaryota</taxon>
        <taxon>Metazoa</taxon>
        <taxon>Ecdysozoa</taxon>
        <taxon>Arthropoda</taxon>
        <taxon>Crustacea</taxon>
        <taxon>Multicrustacea</taxon>
        <taxon>Malacostraca</taxon>
        <taxon>Eumalacostraca</taxon>
        <taxon>Eucarida</taxon>
        <taxon>Decapoda</taxon>
        <taxon>Pleocyemata</taxon>
        <taxon>Anomura</taxon>
        <taxon>Galatheoidea</taxon>
        <taxon>Porcellanidae</taxon>
        <taxon>Petrolisthes</taxon>
    </lineage>
</organism>
<feature type="repeat" description="ANK" evidence="12">
    <location>
        <begin position="464"/>
        <end position="496"/>
    </location>
</feature>
<evidence type="ECO:0000313" key="17">
    <source>
        <dbReference type="Proteomes" id="UP001292094"/>
    </source>
</evidence>
<feature type="transmembrane region" description="Helical" evidence="14">
    <location>
        <begin position="847"/>
        <end position="865"/>
    </location>
</feature>
<evidence type="ECO:0000256" key="3">
    <source>
        <dbReference type="ARBA" id="ARBA00022606"/>
    </source>
</evidence>
<keyword evidence="7 12" id="KW-0040">ANK repeat</keyword>
<proteinExistence type="predicted"/>
<evidence type="ECO:0000256" key="4">
    <source>
        <dbReference type="ARBA" id="ARBA00022692"/>
    </source>
</evidence>
<dbReference type="Pfam" id="PF00023">
    <property type="entry name" value="Ank"/>
    <property type="match status" value="1"/>
</dbReference>
<dbReference type="AlphaFoldDB" id="A0AAE1NSN2"/>
<reference evidence="16" key="1">
    <citation type="submission" date="2023-11" db="EMBL/GenBank/DDBJ databases">
        <title>Genome assemblies of two species of porcelain crab, Petrolisthes cinctipes and Petrolisthes manimaculis (Anomura: Porcellanidae).</title>
        <authorList>
            <person name="Angst P."/>
        </authorList>
    </citation>
    <scope>NUCLEOTIDE SEQUENCE</scope>
    <source>
        <strain evidence="16">PB745_02</strain>
        <tissue evidence="16">Gill</tissue>
    </source>
</reference>
<protein>
    <recommendedName>
        <fullName evidence="15">Ion transport domain-containing protein</fullName>
    </recommendedName>
</protein>